<dbReference type="InterPro" id="IPR044066">
    <property type="entry name" value="TRIAD_supradom"/>
</dbReference>
<keyword evidence="7 8" id="KW-0862">Zinc</keyword>
<evidence type="ECO:0000256" key="8">
    <source>
        <dbReference type="PROSITE-ProRule" id="PRU00723"/>
    </source>
</evidence>
<dbReference type="InterPro" id="IPR051628">
    <property type="entry name" value="LUBAC_E3_Ligases"/>
</dbReference>
<dbReference type="PANTHER" id="PTHR22770:SF13">
    <property type="entry name" value="RING-TYPE DOMAIN-CONTAINING PROTEIN"/>
    <property type="match status" value="1"/>
</dbReference>
<dbReference type="Proteomes" id="UP000235672">
    <property type="component" value="Unassembled WGS sequence"/>
</dbReference>
<dbReference type="SMART" id="SM00356">
    <property type="entry name" value="ZnF_C3H1"/>
    <property type="match status" value="1"/>
</dbReference>
<evidence type="ECO:0008006" key="13">
    <source>
        <dbReference type="Google" id="ProtNLM"/>
    </source>
</evidence>
<keyword evidence="5 8" id="KW-0863">Zinc-finger</keyword>
<gene>
    <name evidence="11" type="ORF">NA56DRAFT_754571</name>
</gene>
<evidence type="ECO:0000256" key="1">
    <source>
        <dbReference type="ARBA" id="ARBA00004906"/>
    </source>
</evidence>
<dbReference type="STRING" id="1745343.A0A2J6PL14"/>
<dbReference type="Pfam" id="PF22191">
    <property type="entry name" value="IBR_1"/>
    <property type="match status" value="1"/>
</dbReference>
<reference evidence="11 12" key="1">
    <citation type="submission" date="2016-05" db="EMBL/GenBank/DDBJ databases">
        <title>A degradative enzymes factory behind the ericoid mycorrhizal symbiosis.</title>
        <authorList>
            <consortium name="DOE Joint Genome Institute"/>
            <person name="Martino E."/>
            <person name="Morin E."/>
            <person name="Grelet G."/>
            <person name="Kuo A."/>
            <person name="Kohler A."/>
            <person name="Daghino S."/>
            <person name="Barry K."/>
            <person name="Choi C."/>
            <person name="Cichocki N."/>
            <person name="Clum A."/>
            <person name="Copeland A."/>
            <person name="Hainaut M."/>
            <person name="Haridas S."/>
            <person name="Labutti K."/>
            <person name="Lindquist E."/>
            <person name="Lipzen A."/>
            <person name="Khouja H.-R."/>
            <person name="Murat C."/>
            <person name="Ohm R."/>
            <person name="Olson A."/>
            <person name="Spatafora J."/>
            <person name="Veneault-Fourrey C."/>
            <person name="Henrissat B."/>
            <person name="Grigoriev I."/>
            <person name="Martin F."/>
            <person name="Perotto S."/>
        </authorList>
    </citation>
    <scope>NUCLEOTIDE SEQUENCE [LARGE SCALE GENOMIC DNA]</scope>
    <source>
        <strain evidence="11 12">UAMH 7357</strain>
    </source>
</reference>
<comment type="pathway">
    <text evidence="1">Protein modification; protein ubiquitination.</text>
</comment>
<dbReference type="GO" id="GO:0004842">
    <property type="term" value="F:ubiquitin-protein transferase activity"/>
    <property type="evidence" value="ECO:0007669"/>
    <property type="project" value="TreeGrafter"/>
</dbReference>
<accession>A0A2J6PL14</accession>
<dbReference type="OrthoDB" id="10009520at2759"/>
<organism evidence="11 12">
    <name type="scientific">Hyaloscypha hepaticicola</name>
    <dbReference type="NCBI Taxonomy" id="2082293"/>
    <lineage>
        <taxon>Eukaryota</taxon>
        <taxon>Fungi</taxon>
        <taxon>Dikarya</taxon>
        <taxon>Ascomycota</taxon>
        <taxon>Pezizomycotina</taxon>
        <taxon>Leotiomycetes</taxon>
        <taxon>Helotiales</taxon>
        <taxon>Hyaloscyphaceae</taxon>
        <taxon>Hyaloscypha</taxon>
    </lineage>
</organism>
<dbReference type="InterPro" id="IPR002867">
    <property type="entry name" value="IBR_dom"/>
</dbReference>
<dbReference type="SUPFAM" id="SSF57850">
    <property type="entry name" value="RING/U-box"/>
    <property type="match status" value="1"/>
</dbReference>
<keyword evidence="6" id="KW-0833">Ubl conjugation pathway</keyword>
<proteinExistence type="predicted"/>
<dbReference type="InterPro" id="IPR036855">
    <property type="entry name" value="Znf_CCCH_sf"/>
</dbReference>
<dbReference type="PROSITE" id="PS51873">
    <property type="entry name" value="TRIAD"/>
    <property type="match status" value="1"/>
</dbReference>
<dbReference type="PROSITE" id="PS00028">
    <property type="entry name" value="ZINC_FINGER_C2H2_1"/>
    <property type="match status" value="1"/>
</dbReference>
<evidence type="ECO:0000256" key="6">
    <source>
        <dbReference type="ARBA" id="ARBA00022786"/>
    </source>
</evidence>
<dbReference type="GO" id="GO:0008270">
    <property type="term" value="F:zinc ion binding"/>
    <property type="evidence" value="ECO:0007669"/>
    <property type="project" value="UniProtKB-KW"/>
</dbReference>
<keyword evidence="4" id="KW-0677">Repeat</keyword>
<evidence type="ECO:0000256" key="5">
    <source>
        <dbReference type="ARBA" id="ARBA00022771"/>
    </source>
</evidence>
<name>A0A2J6PL14_9HELO</name>
<evidence type="ECO:0000259" key="10">
    <source>
        <dbReference type="PROSITE" id="PS51873"/>
    </source>
</evidence>
<dbReference type="PROSITE" id="PS50103">
    <property type="entry name" value="ZF_C3H1"/>
    <property type="match status" value="1"/>
</dbReference>
<dbReference type="GO" id="GO:0043161">
    <property type="term" value="P:proteasome-mediated ubiquitin-dependent protein catabolic process"/>
    <property type="evidence" value="ECO:0007669"/>
    <property type="project" value="TreeGrafter"/>
</dbReference>
<dbReference type="SUPFAM" id="SSF90229">
    <property type="entry name" value="CCCH zinc finger"/>
    <property type="match status" value="1"/>
</dbReference>
<evidence type="ECO:0000313" key="12">
    <source>
        <dbReference type="Proteomes" id="UP000235672"/>
    </source>
</evidence>
<keyword evidence="12" id="KW-1185">Reference proteome</keyword>
<evidence type="ECO:0000256" key="2">
    <source>
        <dbReference type="ARBA" id="ARBA00022679"/>
    </source>
</evidence>
<feature type="zinc finger region" description="C3H1-type" evidence="8">
    <location>
        <begin position="158"/>
        <end position="185"/>
    </location>
</feature>
<feature type="domain" description="C3H1-type" evidence="9">
    <location>
        <begin position="158"/>
        <end position="185"/>
    </location>
</feature>
<evidence type="ECO:0000256" key="3">
    <source>
        <dbReference type="ARBA" id="ARBA00022723"/>
    </source>
</evidence>
<dbReference type="AlphaFoldDB" id="A0A2J6PL14"/>
<dbReference type="GO" id="GO:0097039">
    <property type="term" value="P:protein linear polyubiquitination"/>
    <property type="evidence" value="ECO:0007669"/>
    <property type="project" value="TreeGrafter"/>
</dbReference>
<evidence type="ECO:0000256" key="7">
    <source>
        <dbReference type="ARBA" id="ARBA00022833"/>
    </source>
</evidence>
<dbReference type="PANTHER" id="PTHR22770">
    <property type="entry name" value="UBIQUITIN CONJUGATING ENZYME 7 INTERACTING PROTEIN-RELATED"/>
    <property type="match status" value="1"/>
</dbReference>
<dbReference type="Pfam" id="PF00642">
    <property type="entry name" value="zf-CCCH"/>
    <property type="match status" value="1"/>
</dbReference>
<dbReference type="EMBL" id="KZ613519">
    <property type="protein sequence ID" value="PMD14721.1"/>
    <property type="molecule type" value="Genomic_DNA"/>
</dbReference>
<dbReference type="CDD" id="cd20335">
    <property type="entry name" value="BRcat_RBR"/>
    <property type="match status" value="1"/>
</dbReference>
<dbReference type="InterPro" id="IPR013087">
    <property type="entry name" value="Znf_C2H2_type"/>
</dbReference>
<evidence type="ECO:0000256" key="4">
    <source>
        <dbReference type="ARBA" id="ARBA00022737"/>
    </source>
</evidence>
<evidence type="ECO:0000259" key="9">
    <source>
        <dbReference type="PROSITE" id="PS50103"/>
    </source>
</evidence>
<feature type="domain" description="RING-type" evidence="10">
    <location>
        <begin position="647"/>
        <end position="874"/>
    </location>
</feature>
<dbReference type="Pfam" id="PF01485">
    <property type="entry name" value="IBR"/>
    <property type="match status" value="1"/>
</dbReference>
<protein>
    <recommendedName>
        <fullName evidence="13">RING-type E3 ubiquitin transferase</fullName>
    </recommendedName>
</protein>
<evidence type="ECO:0000313" key="11">
    <source>
        <dbReference type="EMBL" id="PMD14721.1"/>
    </source>
</evidence>
<dbReference type="CDD" id="cd22585">
    <property type="entry name" value="Rcat_RBR_DEAH12-like"/>
    <property type="match status" value="1"/>
</dbReference>
<dbReference type="SMART" id="SM00647">
    <property type="entry name" value="IBR"/>
    <property type="match status" value="2"/>
</dbReference>
<dbReference type="GO" id="GO:0000151">
    <property type="term" value="C:ubiquitin ligase complex"/>
    <property type="evidence" value="ECO:0007669"/>
    <property type="project" value="TreeGrafter"/>
</dbReference>
<dbReference type="InterPro" id="IPR000571">
    <property type="entry name" value="Znf_CCCH"/>
</dbReference>
<dbReference type="GO" id="GO:0043130">
    <property type="term" value="F:ubiquitin binding"/>
    <property type="evidence" value="ECO:0007669"/>
    <property type="project" value="TreeGrafter"/>
</dbReference>
<keyword evidence="3 8" id="KW-0479">Metal-binding</keyword>
<sequence>MLPIALQDVNYNHRLFTAIPPHKSSARPDIGLIFDGLVNKDESRVIRGFSVPKPASPRLPFHPLSYRLLHHCKQGKYPGSLAGATSERLDLLCIISYGKTKPILIQLLLAQSELALFIDQLRPPSSIANIANQPRTTNTIAMTKLRATAESFLPRPPDSPRRLCGFFQFGTCRYGNNCQYLHTAPAAQPIEQFTAIEEEELATEILKLASEKNSANKGEDGSSFVRTMYGATVTFDTGAEVRSITIPKSCEYGKWLQRNAITCVWRKPLAAAFLTYSDPAAVHNAAEILLKTCTPSGRNIRCVAQDPSSTECPNHYTLQVRNLDPGCAESWFKDVLGTHHPLRIKIREPKNEVNLQESKDIVEGLLKSIGPIEHISFSNDPTRATLALTASFLDESDAAEAVRKLSASHENIGKIFVKPFVTIKFNIPAKIFATIRSEVEHLERKSRIEYGVELKLLATRDKPHQSIRIQKAAMDAPKLVAAVKIELERLLAGTVVMVDDAPLWHAFFGTSPALKYLTNISFANYLYVHRDVRKSRLIIYGGTATHQEKVTKLLFDKISDLKEPRQTWDLSPKDLDTAFKGGMARLQEFYGTKVTLNITKSPQIHIQIPKKDLHVAKSVFRGEGCTLEEKEPSTQILAVVPADIAVFQPNCPVCDGNEPEDTLKMSCGHVYHRECFELQVASVGEHELPLRCCHQENALDIRSRCSHIFSLQELRTFLSYTHFELLLHRAFKTYIRTHPDEYQWCHTPDCPSIYRVSSRNKPATAVSGNSNISTVYSCTACLTTICTTCKAIFHEGITCKEYQESEMLKGVMQENDIKKCPRCNTLIEKLSGCNHIECGACGAHICWSCLEMFDISEDCYAHMNALHGGHGGDILYDDDEVENQENENEEEHEGRQIIFAFDDPIHFEGPNVLQGL</sequence>
<keyword evidence="2" id="KW-0808">Transferase</keyword>
<dbReference type="Gene3D" id="1.20.120.1750">
    <property type="match status" value="1"/>
</dbReference>